<organism evidence="2 3">
    <name type="scientific">Rubroshorea leprosula</name>
    <dbReference type="NCBI Taxonomy" id="152421"/>
    <lineage>
        <taxon>Eukaryota</taxon>
        <taxon>Viridiplantae</taxon>
        <taxon>Streptophyta</taxon>
        <taxon>Embryophyta</taxon>
        <taxon>Tracheophyta</taxon>
        <taxon>Spermatophyta</taxon>
        <taxon>Magnoliopsida</taxon>
        <taxon>eudicotyledons</taxon>
        <taxon>Gunneridae</taxon>
        <taxon>Pentapetalae</taxon>
        <taxon>rosids</taxon>
        <taxon>malvids</taxon>
        <taxon>Malvales</taxon>
        <taxon>Dipterocarpaceae</taxon>
        <taxon>Rubroshorea</taxon>
    </lineage>
</organism>
<dbReference type="Proteomes" id="UP001054252">
    <property type="component" value="Unassembled WGS sequence"/>
</dbReference>
<proteinExistence type="predicted"/>
<keyword evidence="1" id="KW-1133">Transmembrane helix</keyword>
<sequence>MRNWTLIYASHRKTSMPLSYARNSTSTMFNGFSVFCRQKYKTMELTCCLLADISLHTHSHNLCKFECDNSDGNAQSFKIKSKQKISYYIPRTLDLFFAVPLCFGCHFLCSIVTYLSSCSAPPLPQLLLLWTMLPQRIWRFCNIKVASNVDFILKALAFLATIRTFVYSSSSTISRA</sequence>
<feature type="transmembrane region" description="Helical" evidence="1">
    <location>
        <begin position="92"/>
        <end position="115"/>
    </location>
</feature>
<protein>
    <submittedName>
        <fullName evidence="2">Uncharacterized protein</fullName>
    </submittedName>
</protein>
<evidence type="ECO:0000313" key="2">
    <source>
        <dbReference type="EMBL" id="GKV38845.1"/>
    </source>
</evidence>
<evidence type="ECO:0000313" key="3">
    <source>
        <dbReference type="Proteomes" id="UP001054252"/>
    </source>
</evidence>
<keyword evidence="1" id="KW-0472">Membrane</keyword>
<comment type="caution">
    <text evidence="2">The sequence shown here is derived from an EMBL/GenBank/DDBJ whole genome shotgun (WGS) entry which is preliminary data.</text>
</comment>
<accession>A0AAV5LN50</accession>
<keyword evidence="3" id="KW-1185">Reference proteome</keyword>
<name>A0AAV5LN50_9ROSI</name>
<evidence type="ECO:0000256" key="1">
    <source>
        <dbReference type="SAM" id="Phobius"/>
    </source>
</evidence>
<dbReference type="EMBL" id="BPVZ01000131">
    <property type="protein sequence ID" value="GKV38845.1"/>
    <property type="molecule type" value="Genomic_DNA"/>
</dbReference>
<keyword evidence="1" id="KW-0812">Transmembrane</keyword>
<gene>
    <name evidence="2" type="ORF">SLEP1_g46710</name>
</gene>
<dbReference type="AlphaFoldDB" id="A0AAV5LN50"/>
<reference evidence="2 3" key="1">
    <citation type="journal article" date="2021" name="Commun. Biol.">
        <title>The genome of Shorea leprosula (Dipterocarpaceae) highlights the ecological relevance of drought in aseasonal tropical rainforests.</title>
        <authorList>
            <person name="Ng K.K.S."/>
            <person name="Kobayashi M.J."/>
            <person name="Fawcett J.A."/>
            <person name="Hatakeyama M."/>
            <person name="Paape T."/>
            <person name="Ng C.H."/>
            <person name="Ang C.C."/>
            <person name="Tnah L.H."/>
            <person name="Lee C.T."/>
            <person name="Nishiyama T."/>
            <person name="Sese J."/>
            <person name="O'Brien M.J."/>
            <person name="Copetti D."/>
            <person name="Mohd Noor M.I."/>
            <person name="Ong R.C."/>
            <person name="Putra M."/>
            <person name="Sireger I.Z."/>
            <person name="Indrioko S."/>
            <person name="Kosugi Y."/>
            <person name="Izuno A."/>
            <person name="Isagi Y."/>
            <person name="Lee S.L."/>
            <person name="Shimizu K.K."/>
        </authorList>
    </citation>
    <scope>NUCLEOTIDE SEQUENCE [LARGE SCALE GENOMIC DNA]</scope>
    <source>
        <strain evidence="2">214</strain>
    </source>
</reference>